<organism evidence="1 2">
    <name type="scientific">Eumeta variegata</name>
    <name type="common">Bagworm moth</name>
    <name type="synonym">Eumeta japonica</name>
    <dbReference type="NCBI Taxonomy" id="151549"/>
    <lineage>
        <taxon>Eukaryota</taxon>
        <taxon>Metazoa</taxon>
        <taxon>Ecdysozoa</taxon>
        <taxon>Arthropoda</taxon>
        <taxon>Hexapoda</taxon>
        <taxon>Insecta</taxon>
        <taxon>Pterygota</taxon>
        <taxon>Neoptera</taxon>
        <taxon>Endopterygota</taxon>
        <taxon>Lepidoptera</taxon>
        <taxon>Glossata</taxon>
        <taxon>Ditrysia</taxon>
        <taxon>Tineoidea</taxon>
        <taxon>Psychidae</taxon>
        <taxon>Oiketicinae</taxon>
        <taxon>Eumeta</taxon>
    </lineage>
</organism>
<dbReference type="AlphaFoldDB" id="A0A4C1WWN3"/>
<dbReference type="Proteomes" id="UP000299102">
    <property type="component" value="Unassembled WGS sequence"/>
</dbReference>
<proteinExistence type="predicted"/>
<evidence type="ECO:0000313" key="1">
    <source>
        <dbReference type="EMBL" id="GBP54579.1"/>
    </source>
</evidence>
<keyword evidence="2" id="KW-1185">Reference proteome</keyword>
<dbReference type="EMBL" id="BGZK01000650">
    <property type="protein sequence ID" value="GBP54579.1"/>
    <property type="molecule type" value="Genomic_DNA"/>
</dbReference>
<reference evidence="1 2" key="1">
    <citation type="journal article" date="2019" name="Commun. Biol.">
        <title>The bagworm genome reveals a unique fibroin gene that provides high tensile strength.</title>
        <authorList>
            <person name="Kono N."/>
            <person name="Nakamura H."/>
            <person name="Ohtoshi R."/>
            <person name="Tomita M."/>
            <person name="Numata K."/>
            <person name="Arakawa K."/>
        </authorList>
    </citation>
    <scope>NUCLEOTIDE SEQUENCE [LARGE SCALE GENOMIC DNA]</scope>
</reference>
<gene>
    <name evidence="1" type="ORF">EVAR_33048_1</name>
</gene>
<name>A0A4C1WWN3_EUMVA</name>
<comment type="caution">
    <text evidence="1">The sequence shown here is derived from an EMBL/GenBank/DDBJ whole genome shotgun (WGS) entry which is preliminary data.</text>
</comment>
<evidence type="ECO:0000313" key="2">
    <source>
        <dbReference type="Proteomes" id="UP000299102"/>
    </source>
</evidence>
<accession>A0A4C1WWN3</accession>
<sequence>MSSLAEVDPAIVPATTWGERFVAFRERGGRQRSGVSLQSFSYAWIIIKPFLFYINRFGCHRDSAPGFLQFQFCLRCRVWFDLSFFMVPVDALVSDPDDALISDPVDALVSDPDDALVSDPDDALVSDPHPVSGSDLNPTLDTDCVIALQCPMYEQSLEDHYSSI</sequence>
<protein>
    <submittedName>
        <fullName evidence="1">Uncharacterized protein</fullName>
    </submittedName>
</protein>